<proteinExistence type="predicted"/>
<sequence length="55" mass="6127">MVTLQVATYLLHFWKARPQGLLNKDLGEEEMNTTDASSFRMPYSSSAFLPSGMTG</sequence>
<organism evidence="1">
    <name type="scientific">Arundo donax</name>
    <name type="common">Giant reed</name>
    <name type="synonym">Donax arundinaceus</name>
    <dbReference type="NCBI Taxonomy" id="35708"/>
    <lineage>
        <taxon>Eukaryota</taxon>
        <taxon>Viridiplantae</taxon>
        <taxon>Streptophyta</taxon>
        <taxon>Embryophyta</taxon>
        <taxon>Tracheophyta</taxon>
        <taxon>Spermatophyta</taxon>
        <taxon>Magnoliopsida</taxon>
        <taxon>Liliopsida</taxon>
        <taxon>Poales</taxon>
        <taxon>Poaceae</taxon>
        <taxon>PACMAD clade</taxon>
        <taxon>Arundinoideae</taxon>
        <taxon>Arundineae</taxon>
        <taxon>Arundo</taxon>
    </lineage>
</organism>
<protein>
    <submittedName>
        <fullName evidence="1">Uncharacterized protein</fullName>
    </submittedName>
</protein>
<accession>A0A0A9CTI2</accession>
<name>A0A0A9CTI2_ARUDO</name>
<evidence type="ECO:0000313" key="1">
    <source>
        <dbReference type="EMBL" id="JAD76685.1"/>
    </source>
</evidence>
<dbReference type="AlphaFoldDB" id="A0A0A9CTI2"/>
<reference evidence="1" key="1">
    <citation type="submission" date="2014-09" db="EMBL/GenBank/DDBJ databases">
        <authorList>
            <person name="Magalhaes I.L.F."/>
            <person name="Oliveira U."/>
            <person name="Santos F.R."/>
            <person name="Vidigal T.H.D.A."/>
            <person name="Brescovit A.D."/>
            <person name="Santos A.J."/>
        </authorList>
    </citation>
    <scope>NUCLEOTIDE SEQUENCE</scope>
    <source>
        <tissue evidence="1">Shoot tissue taken approximately 20 cm above the soil surface</tissue>
    </source>
</reference>
<dbReference type="EMBL" id="GBRH01221210">
    <property type="protein sequence ID" value="JAD76685.1"/>
    <property type="molecule type" value="Transcribed_RNA"/>
</dbReference>
<reference evidence="1" key="2">
    <citation type="journal article" date="2015" name="Data Brief">
        <title>Shoot transcriptome of the giant reed, Arundo donax.</title>
        <authorList>
            <person name="Barrero R.A."/>
            <person name="Guerrero F.D."/>
            <person name="Moolhuijzen P."/>
            <person name="Goolsby J.A."/>
            <person name="Tidwell J."/>
            <person name="Bellgard S.E."/>
            <person name="Bellgard M.I."/>
        </authorList>
    </citation>
    <scope>NUCLEOTIDE SEQUENCE</scope>
    <source>
        <tissue evidence="1">Shoot tissue taken approximately 20 cm above the soil surface</tissue>
    </source>
</reference>